<evidence type="ECO:0000256" key="8">
    <source>
        <dbReference type="ARBA" id="ARBA00022801"/>
    </source>
</evidence>
<dbReference type="InterPro" id="IPR026891">
    <property type="entry name" value="Fn3-like"/>
</dbReference>
<dbReference type="InterPro" id="IPR036962">
    <property type="entry name" value="Glyco_hydro_3_N_sf"/>
</dbReference>
<dbReference type="InterPro" id="IPR017853">
    <property type="entry name" value="GH"/>
</dbReference>
<evidence type="ECO:0000256" key="1">
    <source>
        <dbReference type="ARBA" id="ARBA00000448"/>
    </source>
</evidence>
<protein>
    <recommendedName>
        <fullName evidence="14">Beta-glucosidase cel3A</fullName>
        <ecNumber evidence="5">3.2.1.21</ecNumber>
    </recommendedName>
    <alternativeName>
        <fullName evidence="15">Beta-D-glucoside glucohydrolase cel3A</fullName>
    </alternativeName>
    <alternativeName>
        <fullName evidence="17">Cellobiase cel3A</fullName>
    </alternativeName>
    <alternativeName>
        <fullName evidence="16">Gentiobiase cel3A</fullName>
    </alternativeName>
</protein>
<dbReference type="InterPro" id="IPR002772">
    <property type="entry name" value="Glyco_hydro_3_C"/>
</dbReference>
<dbReference type="Proteomes" id="UP001230504">
    <property type="component" value="Unassembled WGS sequence"/>
</dbReference>
<dbReference type="InterPro" id="IPR013783">
    <property type="entry name" value="Ig-like_fold"/>
</dbReference>
<evidence type="ECO:0000256" key="18">
    <source>
        <dbReference type="SAM" id="SignalP"/>
    </source>
</evidence>
<dbReference type="Pfam" id="PF14310">
    <property type="entry name" value="Fn3-like"/>
    <property type="match status" value="1"/>
</dbReference>
<evidence type="ECO:0000256" key="6">
    <source>
        <dbReference type="ARBA" id="ARBA00022525"/>
    </source>
</evidence>
<dbReference type="FunFam" id="3.40.50.1700:FF:000003">
    <property type="entry name" value="Probable beta-glucosidase"/>
    <property type="match status" value="1"/>
</dbReference>
<keyword evidence="12" id="KW-0326">Glycosidase</keyword>
<dbReference type="EC" id="3.2.1.21" evidence="5"/>
<comment type="pathway">
    <text evidence="3">Glycan metabolism; cellulose degradation.</text>
</comment>
<dbReference type="FunFam" id="3.20.20.300:FF:000002">
    <property type="entry name" value="Probable beta-glucosidase"/>
    <property type="match status" value="1"/>
</dbReference>
<dbReference type="Gene3D" id="3.20.20.300">
    <property type="entry name" value="Glycoside hydrolase, family 3, N-terminal domain"/>
    <property type="match status" value="1"/>
</dbReference>
<keyword evidence="6" id="KW-0964">Secreted</keyword>
<keyword evidence="21" id="KW-1185">Reference proteome</keyword>
<dbReference type="Pfam" id="PF00933">
    <property type="entry name" value="Glyco_hydro_3"/>
    <property type="match status" value="1"/>
</dbReference>
<dbReference type="GO" id="GO:0008422">
    <property type="term" value="F:beta-glucosidase activity"/>
    <property type="evidence" value="ECO:0007669"/>
    <property type="project" value="UniProtKB-EC"/>
</dbReference>
<organism evidence="20 21">
    <name type="scientific">Colletotrichum navitas</name>
    <dbReference type="NCBI Taxonomy" id="681940"/>
    <lineage>
        <taxon>Eukaryota</taxon>
        <taxon>Fungi</taxon>
        <taxon>Dikarya</taxon>
        <taxon>Ascomycota</taxon>
        <taxon>Pezizomycotina</taxon>
        <taxon>Sordariomycetes</taxon>
        <taxon>Hypocreomycetidae</taxon>
        <taxon>Glomerellales</taxon>
        <taxon>Glomerellaceae</taxon>
        <taxon>Colletotrichum</taxon>
        <taxon>Colletotrichum graminicola species complex</taxon>
    </lineage>
</organism>
<evidence type="ECO:0000256" key="15">
    <source>
        <dbReference type="ARBA" id="ARBA00078013"/>
    </source>
</evidence>
<dbReference type="InterPro" id="IPR036881">
    <property type="entry name" value="Glyco_hydro_3_C_sf"/>
</dbReference>
<evidence type="ECO:0000256" key="10">
    <source>
        <dbReference type="ARBA" id="ARBA00023180"/>
    </source>
</evidence>
<dbReference type="InterPro" id="IPR001764">
    <property type="entry name" value="Glyco_hydro_3_N"/>
</dbReference>
<dbReference type="Pfam" id="PF01915">
    <property type="entry name" value="Glyco_hydro_3_C"/>
    <property type="match status" value="1"/>
</dbReference>
<dbReference type="GO" id="GO:0005576">
    <property type="term" value="C:extracellular region"/>
    <property type="evidence" value="ECO:0007669"/>
    <property type="project" value="UniProtKB-SubCell"/>
</dbReference>
<dbReference type="FunFam" id="2.60.40.10:FF:000757">
    <property type="entry name" value="Beta-glucosidase G"/>
    <property type="match status" value="1"/>
</dbReference>
<evidence type="ECO:0000256" key="7">
    <source>
        <dbReference type="ARBA" id="ARBA00022729"/>
    </source>
</evidence>
<name>A0AAD8UZG5_9PEZI</name>
<comment type="similarity">
    <text evidence="4">Belongs to the glycosyl hydrolase 3 family.</text>
</comment>
<dbReference type="InterPro" id="IPR050288">
    <property type="entry name" value="Cellulose_deg_GH3"/>
</dbReference>
<comment type="catalytic activity">
    <reaction evidence="1">
        <text>Hydrolysis of terminal, non-reducing beta-D-glucosyl residues with release of beta-D-glucose.</text>
        <dbReference type="EC" id="3.2.1.21"/>
    </reaction>
</comment>
<dbReference type="PANTHER" id="PTHR42715:SF28">
    <property type="entry name" value="BETA-GLUCOSIDASE L-RELATED"/>
    <property type="match status" value="1"/>
</dbReference>
<sequence>MKVELGCVAVLTALAPIGASAQGSSWEDAYETAAAAAAKLSLDEKVGIVSGVGYGRGVCTGNNHGADTIGFPSLCLQDGPLGVKGTKSATAFTPGIQAASTWDVDLIRQRGQFLGEETKALGVNVLLGPSAGPLGKHALGGRNWEGFSPDPYLSGVAMYQTVAGMQSAGAQACAKHWILNEQEFDRTYISSNPDDRTVHELYAWPFMDAVKANVSSFMCSYNKVNGVYSCENDYVMNELLKDQLGFKHGYVMSDWNAVTSTVQGANNGLDAVMPGSDYYGGIIYWGPQLKAAVERNDVSQERIDDMVQRILTPWYALSQDRGYPALDLNRDVQADHKTNVRAVARDGIVLLKNENDTLPLPLKKPSRIAVIGTGAFKGRHANNGPDCDNKFCNDGAIGMGWGSGSDNYPYFVAPFDAISARATTDGITISQSNSDNITEGAAAAKGADFALVHITAVSGEQYLPTGVEGIISDRIDFDPSHNGNALVKAVSEVNENVVVVVHTVGPLVLESILSNPSVKAIVWAGLPSSESGNALVDVLWGDVSPSGKLVYSIARQAADYGTSISISGTDDFAEGLYIDYRHFDKENIEPRYEFGFGLSYTKFNFTDLGTALTPDSRSGPTTGPIVTGGPSDLWNIVATVTANVTNIGEVRGAEVAQLYITLPSSAPTTPIRQLRGFDKLPLAPGQTGTATFLLTRRDLSFWDTNSKKWVMPTGTFGISVGASSRDLTLQGTLQID</sequence>
<dbReference type="Gene3D" id="3.40.50.1700">
    <property type="entry name" value="Glycoside hydrolase family 3 C-terminal domain"/>
    <property type="match status" value="1"/>
</dbReference>
<dbReference type="GO" id="GO:0030245">
    <property type="term" value="P:cellulose catabolic process"/>
    <property type="evidence" value="ECO:0007669"/>
    <property type="project" value="UniProtKB-KW"/>
</dbReference>
<dbReference type="Gene3D" id="2.60.40.10">
    <property type="entry name" value="Immunoglobulins"/>
    <property type="match status" value="1"/>
</dbReference>
<evidence type="ECO:0000256" key="14">
    <source>
        <dbReference type="ARBA" id="ARBA00070030"/>
    </source>
</evidence>
<keyword evidence="13" id="KW-0624">Polysaccharide degradation</keyword>
<feature type="chain" id="PRO_5042161952" description="Beta-glucosidase cel3A" evidence="18">
    <location>
        <begin position="22"/>
        <end position="736"/>
    </location>
</feature>
<keyword evidence="10" id="KW-0325">Glycoprotein</keyword>
<dbReference type="AlphaFoldDB" id="A0AAD8UZG5"/>
<dbReference type="PRINTS" id="PR00133">
    <property type="entry name" value="GLHYDRLASE3"/>
</dbReference>
<evidence type="ECO:0000313" key="21">
    <source>
        <dbReference type="Proteomes" id="UP001230504"/>
    </source>
</evidence>
<evidence type="ECO:0000256" key="16">
    <source>
        <dbReference type="ARBA" id="ARBA00083231"/>
    </source>
</evidence>
<keyword evidence="7 18" id="KW-0732">Signal</keyword>
<dbReference type="RefSeq" id="XP_060408104.1">
    <property type="nucleotide sequence ID" value="XM_060555967.1"/>
</dbReference>
<evidence type="ECO:0000256" key="11">
    <source>
        <dbReference type="ARBA" id="ARBA00023277"/>
    </source>
</evidence>
<evidence type="ECO:0000256" key="4">
    <source>
        <dbReference type="ARBA" id="ARBA00005336"/>
    </source>
</evidence>
<gene>
    <name evidence="20" type="ORF">LY79DRAFT_527829</name>
</gene>
<keyword evidence="11" id="KW-0119">Carbohydrate metabolism</keyword>
<feature type="signal peptide" evidence="18">
    <location>
        <begin position="1"/>
        <end position="21"/>
    </location>
</feature>
<keyword evidence="8 20" id="KW-0378">Hydrolase</keyword>
<evidence type="ECO:0000256" key="5">
    <source>
        <dbReference type="ARBA" id="ARBA00012744"/>
    </source>
</evidence>
<evidence type="ECO:0000256" key="3">
    <source>
        <dbReference type="ARBA" id="ARBA00004987"/>
    </source>
</evidence>
<feature type="domain" description="Fibronectin type III-like" evidence="19">
    <location>
        <begin position="654"/>
        <end position="724"/>
    </location>
</feature>
<evidence type="ECO:0000259" key="19">
    <source>
        <dbReference type="SMART" id="SM01217"/>
    </source>
</evidence>
<dbReference type="SUPFAM" id="SSF52279">
    <property type="entry name" value="Beta-D-glucan exohydrolase, C-terminal domain"/>
    <property type="match status" value="1"/>
</dbReference>
<evidence type="ECO:0000256" key="13">
    <source>
        <dbReference type="ARBA" id="ARBA00023326"/>
    </source>
</evidence>
<evidence type="ECO:0000313" key="20">
    <source>
        <dbReference type="EMBL" id="KAK1569913.1"/>
    </source>
</evidence>
<comment type="subcellular location">
    <subcellularLocation>
        <location evidence="2">Secreted</location>
    </subcellularLocation>
</comment>
<dbReference type="SMART" id="SM01217">
    <property type="entry name" value="Fn3_like"/>
    <property type="match status" value="1"/>
</dbReference>
<evidence type="ECO:0000256" key="17">
    <source>
        <dbReference type="ARBA" id="ARBA00083611"/>
    </source>
</evidence>
<proteinExistence type="inferred from homology"/>
<evidence type="ECO:0000256" key="12">
    <source>
        <dbReference type="ARBA" id="ARBA00023295"/>
    </source>
</evidence>
<dbReference type="SUPFAM" id="SSF51445">
    <property type="entry name" value="(Trans)glycosidases"/>
    <property type="match status" value="1"/>
</dbReference>
<dbReference type="PANTHER" id="PTHR42715">
    <property type="entry name" value="BETA-GLUCOSIDASE"/>
    <property type="match status" value="1"/>
</dbReference>
<comment type="caution">
    <text evidence="20">The sequence shown here is derived from an EMBL/GenBank/DDBJ whole genome shotgun (WGS) entry which is preliminary data.</text>
</comment>
<evidence type="ECO:0000256" key="9">
    <source>
        <dbReference type="ARBA" id="ARBA00023001"/>
    </source>
</evidence>
<evidence type="ECO:0000256" key="2">
    <source>
        <dbReference type="ARBA" id="ARBA00004613"/>
    </source>
</evidence>
<reference evidence="20" key="1">
    <citation type="submission" date="2021-06" db="EMBL/GenBank/DDBJ databases">
        <title>Comparative genomics, transcriptomics and evolutionary studies reveal genomic signatures of adaptation to plant cell wall in hemibiotrophic fungi.</title>
        <authorList>
            <consortium name="DOE Joint Genome Institute"/>
            <person name="Baroncelli R."/>
            <person name="Diaz J.F."/>
            <person name="Benocci T."/>
            <person name="Peng M."/>
            <person name="Battaglia E."/>
            <person name="Haridas S."/>
            <person name="Andreopoulos W."/>
            <person name="Labutti K."/>
            <person name="Pangilinan J."/>
            <person name="Floch G.L."/>
            <person name="Makela M.R."/>
            <person name="Henrissat B."/>
            <person name="Grigoriev I.V."/>
            <person name="Crouch J.A."/>
            <person name="De Vries R.P."/>
            <person name="Sukno S.A."/>
            <person name="Thon M.R."/>
        </authorList>
    </citation>
    <scope>NUCLEOTIDE SEQUENCE</scope>
    <source>
        <strain evidence="20">CBS 125086</strain>
    </source>
</reference>
<dbReference type="GeneID" id="85440207"/>
<accession>A0AAD8UZG5</accession>
<dbReference type="EMBL" id="JAHLJV010000119">
    <property type="protein sequence ID" value="KAK1569913.1"/>
    <property type="molecule type" value="Genomic_DNA"/>
</dbReference>
<keyword evidence="9" id="KW-0136">Cellulose degradation</keyword>